<evidence type="ECO:0000256" key="9">
    <source>
        <dbReference type="ARBA" id="ARBA00048659"/>
    </source>
</evidence>
<evidence type="ECO:0000313" key="13">
    <source>
        <dbReference type="EMBL" id="CAI4008617.1"/>
    </source>
</evidence>
<dbReference type="AlphaFoldDB" id="A0A9P1DF59"/>
<organism evidence="13">
    <name type="scientific">Cladocopium goreaui</name>
    <dbReference type="NCBI Taxonomy" id="2562237"/>
    <lineage>
        <taxon>Eukaryota</taxon>
        <taxon>Sar</taxon>
        <taxon>Alveolata</taxon>
        <taxon>Dinophyceae</taxon>
        <taxon>Suessiales</taxon>
        <taxon>Symbiodiniaceae</taxon>
        <taxon>Cladocopium</taxon>
    </lineage>
</organism>
<evidence type="ECO:0000313" key="14">
    <source>
        <dbReference type="EMBL" id="CAL1161992.1"/>
    </source>
</evidence>
<comment type="similarity">
    <text evidence="8">Belongs to the protein kinase superfamily. Ser/Thr protein kinase family. GCN2 subfamily.</text>
</comment>
<comment type="catalytic activity">
    <reaction evidence="10">
        <text>L-seryl-[protein] + ATP = O-phospho-L-seryl-[protein] + ADP + H(+)</text>
        <dbReference type="Rhea" id="RHEA:17989"/>
        <dbReference type="Rhea" id="RHEA-COMP:9863"/>
        <dbReference type="Rhea" id="RHEA-COMP:11604"/>
        <dbReference type="ChEBI" id="CHEBI:15378"/>
        <dbReference type="ChEBI" id="CHEBI:29999"/>
        <dbReference type="ChEBI" id="CHEBI:30616"/>
        <dbReference type="ChEBI" id="CHEBI:83421"/>
        <dbReference type="ChEBI" id="CHEBI:456216"/>
        <dbReference type="EC" id="2.7.11.1"/>
    </reaction>
    <physiologicalReaction direction="left-to-right" evidence="10">
        <dbReference type="Rhea" id="RHEA:17990"/>
    </physiologicalReaction>
</comment>
<dbReference type="GO" id="GO:0005634">
    <property type="term" value="C:nucleus"/>
    <property type="evidence" value="ECO:0007669"/>
    <property type="project" value="TreeGrafter"/>
</dbReference>
<dbReference type="PROSITE" id="PS00108">
    <property type="entry name" value="PROTEIN_KINASE_ST"/>
    <property type="match status" value="1"/>
</dbReference>
<dbReference type="Gene3D" id="3.30.200.20">
    <property type="entry name" value="Phosphorylase Kinase, domain 1"/>
    <property type="match status" value="1"/>
</dbReference>
<reference evidence="14" key="2">
    <citation type="submission" date="2024-04" db="EMBL/GenBank/DDBJ databases">
        <authorList>
            <person name="Chen Y."/>
            <person name="Shah S."/>
            <person name="Dougan E. K."/>
            <person name="Thang M."/>
            <person name="Chan C."/>
        </authorList>
    </citation>
    <scope>NUCLEOTIDE SEQUENCE [LARGE SCALE GENOMIC DNA]</scope>
</reference>
<dbReference type="EC" id="2.7.11.1" evidence="1"/>
<dbReference type="GO" id="GO:0017148">
    <property type="term" value="P:negative regulation of translation"/>
    <property type="evidence" value="ECO:0007669"/>
    <property type="project" value="UniProtKB-KW"/>
</dbReference>
<reference evidence="13" key="1">
    <citation type="submission" date="2022-10" db="EMBL/GenBank/DDBJ databases">
        <authorList>
            <person name="Chen Y."/>
            <person name="Dougan E. K."/>
            <person name="Chan C."/>
            <person name="Rhodes N."/>
            <person name="Thang M."/>
        </authorList>
    </citation>
    <scope>NUCLEOTIDE SEQUENCE</scope>
</reference>
<evidence type="ECO:0000256" key="1">
    <source>
        <dbReference type="ARBA" id="ARBA00012513"/>
    </source>
</evidence>
<dbReference type="InterPro" id="IPR050339">
    <property type="entry name" value="CC_SR_Kinase"/>
</dbReference>
<evidence type="ECO:0000256" key="4">
    <source>
        <dbReference type="ARBA" id="ARBA00022741"/>
    </source>
</evidence>
<proteinExistence type="inferred from homology"/>
<protein>
    <recommendedName>
        <fullName evidence="1">non-specific serine/threonine protein kinase</fullName>
        <ecNumber evidence="1">2.7.11.1</ecNumber>
    </recommendedName>
</protein>
<dbReference type="GO" id="GO:0005524">
    <property type="term" value="F:ATP binding"/>
    <property type="evidence" value="ECO:0007669"/>
    <property type="project" value="UniProtKB-UniRule"/>
</dbReference>
<dbReference type="EMBL" id="CAMXCT030004334">
    <property type="protein sequence ID" value="CAL4795929.1"/>
    <property type="molecule type" value="Genomic_DNA"/>
</dbReference>
<evidence type="ECO:0000256" key="7">
    <source>
        <dbReference type="ARBA" id="ARBA00023193"/>
    </source>
</evidence>
<dbReference type="InterPro" id="IPR000719">
    <property type="entry name" value="Prot_kinase_dom"/>
</dbReference>
<sequence>MCIRKDSCQNAAIKRSISDIDTDVTSEDPALYFGSPGSRSDSCCSLDPLPPENSVLFDSLERGLLAREFCDLQQVGRGGFGKVVKAWHRSSRSWVALKLIPMQLKASETVDDNHTNWSGPDVFQQLQQMRSSKVLRYGRRWTELPQDLPDAWSHFMQSPRSARAIERRPMDDPLTPVSTMNLSAGLESSSGFEWVVTEVDDSPPTPQSVPKPRKERSTKGFEKHYDVVLVIEMEYCDGITLAEWLANPSQRPKLIKGGMNASRQIFKQLIQGLADLHEVGIVHWDIKPANILLSKDGQVKIFDFGLAKLSTSERAKTTCDPFNGKQQQVSQTAIGTPGYAPPEHCIHLEHNKKVGPQNFVLPPSCPKSDIFSAGIVLVELLMAGIAGDGPIWKTSMERVSVMASLRDGRDGALPLALRTLGAWMRQLVFRMVAWDADARPSAQEVLDELDADQWAAGRHNPFLGTQNARSPHFASMLTHLSAAHNPYIGFFLDHVSNVNNLKAS</sequence>
<evidence type="ECO:0000259" key="12">
    <source>
        <dbReference type="PROSITE" id="PS50011"/>
    </source>
</evidence>
<dbReference type="EMBL" id="CAMXCT010004334">
    <property type="protein sequence ID" value="CAI4008617.1"/>
    <property type="molecule type" value="Genomic_DNA"/>
</dbReference>
<evidence type="ECO:0000256" key="11">
    <source>
        <dbReference type="PROSITE-ProRule" id="PRU10141"/>
    </source>
</evidence>
<name>A0A9P1DF59_9DINO</name>
<evidence type="ECO:0000256" key="6">
    <source>
        <dbReference type="ARBA" id="ARBA00022840"/>
    </source>
</evidence>
<dbReference type="PANTHER" id="PTHR11042">
    <property type="entry name" value="EUKARYOTIC TRANSLATION INITIATION FACTOR 2-ALPHA KINASE EIF2-ALPHA KINASE -RELATED"/>
    <property type="match status" value="1"/>
</dbReference>
<dbReference type="InterPro" id="IPR011009">
    <property type="entry name" value="Kinase-like_dom_sf"/>
</dbReference>
<comment type="caution">
    <text evidence="13">The sequence shown here is derived from an EMBL/GenBank/DDBJ whole genome shotgun (WGS) entry which is preliminary data.</text>
</comment>
<dbReference type="GO" id="GO:0004694">
    <property type="term" value="F:eukaryotic translation initiation factor 2alpha kinase activity"/>
    <property type="evidence" value="ECO:0007669"/>
    <property type="project" value="TreeGrafter"/>
</dbReference>
<evidence type="ECO:0000256" key="5">
    <source>
        <dbReference type="ARBA" id="ARBA00022777"/>
    </source>
</evidence>
<keyword evidence="6 11" id="KW-0067">ATP-binding</keyword>
<dbReference type="PANTHER" id="PTHR11042:SF160">
    <property type="entry name" value="EUKARYOTIC TRANSLATION INITIATION FACTOR 2-ALPHA KINASE 1"/>
    <property type="match status" value="1"/>
</dbReference>
<evidence type="ECO:0000256" key="8">
    <source>
        <dbReference type="ARBA" id="ARBA00037982"/>
    </source>
</evidence>
<dbReference type="Proteomes" id="UP001152797">
    <property type="component" value="Unassembled WGS sequence"/>
</dbReference>
<dbReference type="InterPro" id="IPR008271">
    <property type="entry name" value="Ser/Thr_kinase_AS"/>
</dbReference>
<dbReference type="Pfam" id="PF00069">
    <property type="entry name" value="Pkinase"/>
    <property type="match status" value="1"/>
</dbReference>
<dbReference type="PROSITE" id="PS00107">
    <property type="entry name" value="PROTEIN_KINASE_ATP"/>
    <property type="match status" value="1"/>
</dbReference>
<keyword evidence="5 15" id="KW-0418">Kinase</keyword>
<keyword evidence="16" id="KW-1185">Reference proteome</keyword>
<keyword evidence="2" id="KW-0723">Serine/threonine-protein kinase</keyword>
<comment type="catalytic activity">
    <reaction evidence="9">
        <text>L-threonyl-[protein] + ATP = O-phospho-L-threonyl-[protein] + ADP + H(+)</text>
        <dbReference type="Rhea" id="RHEA:46608"/>
        <dbReference type="Rhea" id="RHEA-COMP:11060"/>
        <dbReference type="Rhea" id="RHEA-COMP:11605"/>
        <dbReference type="ChEBI" id="CHEBI:15378"/>
        <dbReference type="ChEBI" id="CHEBI:30013"/>
        <dbReference type="ChEBI" id="CHEBI:30616"/>
        <dbReference type="ChEBI" id="CHEBI:61977"/>
        <dbReference type="ChEBI" id="CHEBI:456216"/>
        <dbReference type="EC" id="2.7.11.1"/>
    </reaction>
    <physiologicalReaction direction="left-to-right" evidence="9">
        <dbReference type="Rhea" id="RHEA:46609"/>
    </physiologicalReaction>
</comment>
<evidence type="ECO:0000256" key="10">
    <source>
        <dbReference type="ARBA" id="ARBA00048977"/>
    </source>
</evidence>
<keyword evidence="7" id="KW-0652">Protein synthesis inhibitor</keyword>
<keyword evidence="4 11" id="KW-0547">Nucleotide-binding</keyword>
<evidence type="ECO:0000313" key="16">
    <source>
        <dbReference type="Proteomes" id="UP001152797"/>
    </source>
</evidence>
<dbReference type="SUPFAM" id="SSF56112">
    <property type="entry name" value="Protein kinase-like (PK-like)"/>
    <property type="match status" value="1"/>
</dbReference>
<evidence type="ECO:0000313" key="15">
    <source>
        <dbReference type="EMBL" id="CAL4795929.1"/>
    </source>
</evidence>
<dbReference type="PROSITE" id="PS50011">
    <property type="entry name" value="PROTEIN_KINASE_DOM"/>
    <property type="match status" value="1"/>
</dbReference>
<keyword evidence="3" id="KW-0808">Transferase</keyword>
<dbReference type="SMART" id="SM00220">
    <property type="entry name" value="S_TKc"/>
    <property type="match status" value="1"/>
</dbReference>
<dbReference type="GO" id="GO:0005737">
    <property type="term" value="C:cytoplasm"/>
    <property type="evidence" value="ECO:0007669"/>
    <property type="project" value="TreeGrafter"/>
</dbReference>
<dbReference type="Gene3D" id="1.10.510.10">
    <property type="entry name" value="Transferase(Phosphotransferase) domain 1"/>
    <property type="match status" value="1"/>
</dbReference>
<gene>
    <name evidence="13" type="ORF">C1SCF055_LOCUS34043</name>
</gene>
<evidence type="ECO:0000256" key="3">
    <source>
        <dbReference type="ARBA" id="ARBA00022679"/>
    </source>
</evidence>
<feature type="domain" description="Protein kinase" evidence="12">
    <location>
        <begin position="69"/>
        <end position="463"/>
    </location>
</feature>
<dbReference type="EMBL" id="CAMXCT020004334">
    <property type="protein sequence ID" value="CAL1161992.1"/>
    <property type="molecule type" value="Genomic_DNA"/>
</dbReference>
<feature type="binding site" evidence="11">
    <location>
        <position position="98"/>
    </location>
    <ligand>
        <name>ATP</name>
        <dbReference type="ChEBI" id="CHEBI:30616"/>
    </ligand>
</feature>
<dbReference type="InterPro" id="IPR017441">
    <property type="entry name" value="Protein_kinase_ATP_BS"/>
</dbReference>
<accession>A0A9P1DF59</accession>
<evidence type="ECO:0000256" key="2">
    <source>
        <dbReference type="ARBA" id="ARBA00022527"/>
    </source>
</evidence>
<dbReference type="OrthoDB" id="1405469at2759"/>